<feature type="non-terminal residue" evidence="1">
    <location>
        <position position="1"/>
    </location>
</feature>
<comment type="caution">
    <text evidence="1">The sequence shown here is derived from an EMBL/GenBank/DDBJ whole genome shotgun (WGS) entry which is preliminary data.</text>
</comment>
<name>A0ACA9QSS5_9GLOM</name>
<protein>
    <submittedName>
        <fullName evidence="1">6542_t:CDS:1</fullName>
    </submittedName>
</protein>
<dbReference type="Proteomes" id="UP000789920">
    <property type="component" value="Unassembled WGS sequence"/>
</dbReference>
<evidence type="ECO:0000313" key="2">
    <source>
        <dbReference type="Proteomes" id="UP000789920"/>
    </source>
</evidence>
<sequence length="81" mass="9098">EIDNEGNAIKEHSLPCTFLFIVNEEDTGEYSNSNHKNNGDKGDDSKENSFNKANDGEENSDDEENSNNKVEESDDNIDVSW</sequence>
<keyword evidence="2" id="KW-1185">Reference proteome</keyword>
<organism evidence="1 2">
    <name type="scientific">Racocetra persica</name>
    <dbReference type="NCBI Taxonomy" id="160502"/>
    <lineage>
        <taxon>Eukaryota</taxon>
        <taxon>Fungi</taxon>
        <taxon>Fungi incertae sedis</taxon>
        <taxon>Mucoromycota</taxon>
        <taxon>Glomeromycotina</taxon>
        <taxon>Glomeromycetes</taxon>
        <taxon>Diversisporales</taxon>
        <taxon>Gigasporaceae</taxon>
        <taxon>Racocetra</taxon>
    </lineage>
</organism>
<proteinExistence type="predicted"/>
<reference evidence="1" key="1">
    <citation type="submission" date="2021-06" db="EMBL/GenBank/DDBJ databases">
        <authorList>
            <person name="Kallberg Y."/>
            <person name="Tangrot J."/>
            <person name="Rosling A."/>
        </authorList>
    </citation>
    <scope>NUCLEOTIDE SEQUENCE</scope>
    <source>
        <strain evidence="1">MA461A</strain>
    </source>
</reference>
<gene>
    <name evidence="1" type="ORF">RPERSI_LOCUS15182</name>
</gene>
<accession>A0ACA9QSS5</accession>
<dbReference type="EMBL" id="CAJVQC010036046">
    <property type="protein sequence ID" value="CAG8760482.1"/>
    <property type="molecule type" value="Genomic_DNA"/>
</dbReference>
<evidence type="ECO:0000313" key="1">
    <source>
        <dbReference type="EMBL" id="CAG8760482.1"/>
    </source>
</evidence>